<dbReference type="InterPro" id="IPR013685">
    <property type="entry name" value="POTRA_FtsQ_type"/>
</dbReference>
<evidence type="ECO:0000259" key="10">
    <source>
        <dbReference type="PROSITE" id="PS51779"/>
    </source>
</evidence>
<dbReference type="PANTHER" id="PTHR35851:SF1">
    <property type="entry name" value="CELL DIVISION PROTEIN FTSQ"/>
    <property type="match status" value="1"/>
</dbReference>
<proteinExistence type="inferred from homology"/>
<accession>A0A809SAF1</accession>
<dbReference type="KEGG" id="sniv:SFSGTM_26610"/>
<gene>
    <name evidence="9 11" type="primary">ftsQ</name>
    <name evidence="11" type="ORF">SFSGTM_26610</name>
</gene>
<dbReference type="GO" id="GO:0090529">
    <property type="term" value="P:cell septum assembly"/>
    <property type="evidence" value="ECO:0007669"/>
    <property type="project" value="InterPro"/>
</dbReference>
<dbReference type="Gene3D" id="3.10.20.310">
    <property type="entry name" value="membrane protein fhac"/>
    <property type="match status" value="1"/>
</dbReference>
<dbReference type="Proteomes" id="UP000463939">
    <property type="component" value="Chromosome"/>
</dbReference>
<keyword evidence="5 9" id="KW-0812">Transmembrane</keyword>
<feature type="domain" description="POTRA" evidence="10">
    <location>
        <begin position="37"/>
        <end position="105"/>
    </location>
</feature>
<evidence type="ECO:0000256" key="4">
    <source>
        <dbReference type="ARBA" id="ARBA00022618"/>
    </source>
</evidence>
<reference evidence="12" key="1">
    <citation type="submission" date="2019-11" db="EMBL/GenBank/DDBJ databases">
        <title>Isolation and characterization of a novel species in the genus Sulfuriferula.</title>
        <authorList>
            <person name="Mochizuki J."/>
            <person name="Kojima H."/>
            <person name="Fukui M."/>
        </authorList>
    </citation>
    <scope>NUCLEOTIDE SEQUENCE [LARGE SCALE GENOMIC DNA]</scope>
    <source>
        <strain evidence="12">SGTM</strain>
    </source>
</reference>
<evidence type="ECO:0000256" key="7">
    <source>
        <dbReference type="ARBA" id="ARBA00023136"/>
    </source>
</evidence>
<evidence type="ECO:0000256" key="3">
    <source>
        <dbReference type="ARBA" id="ARBA00022519"/>
    </source>
</evidence>
<evidence type="ECO:0000256" key="5">
    <source>
        <dbReference type="ARBA" id="ARBA00022692"/>
    </source>
</evidence>
<feature type="transmembrane region" description="Helical" evidence="9">
    <location>
        <begin position="14"/>
        <end position="31"/>
    </location>
</feature>
<keyword evidence="2 9" id="KW-1003">Cell membrane</keyword>
<comment type="similarity">
    <text evidence="9">Belongs to the FtsQ/DivIB family. FtsQ subfamily.</text>
</comment>
<dbReference type="InterPro" id="IPR005548">
    <property type="entry name" value="Cell_div_FtsQ/DivIB_C"/>
</dbReference>
<protein>
    <recommendedName>
        <fullName evidence="9">Cell division protein FtsQ</fullName>
    </recommendedName>
</protein>
<evidence type="ECO:0000313" key="11">
    <source>
        <dbReference type="EMBL" id="BBP01953.1"/>
    </source>
</evidence>
<keyword evidence="6 9" id="KW-1133">Transmembrane helix</keyword>
<comment type="subcellular location">
    <subcellularLocation>
        <location evidence="9">Cell inner membrane</location>
        <topology evidence="9">Single-pass type II membrane protein</topology>
    </subcellularLocation>
    <subcellularLocation>
        <location evidence="1">Membrane</location>
    </subcellularLocation>
    <text evidence="9">Localizes to the division septum.</text>
</comment>
<sequence>MWDNESQLASLTKLMLWGTLALLLWASLTWLSRLPMFDLHEIKILGAHHVTEQQVKLVVQQRLYGNFFSTDLDATSAAFIKLPWVREAAVRRVWPNKLVVTLQEHEAAARWNDDALVNSYGEVYRAASDAVLPSLNGPDGSAPEVLQASQEFTQILQPLKLNPVKVELNDRRSWSVVLSNGMRLALGREQAQQRLARWVAVYPMTMAQLTVPVAEIDLRYPKGFAVHLLASDKKPPVVQAQGKSV</sequence>
<dbReference type="GO" id="GO:0005886">
    <property type="term" value="C:plasma membrane"/>
    <property type="evidence" value="ECO:0007669"/>
    <property type="project" value="UniProtKB-SubCell"/>
</dbReference>
<dbReference type="InterPro" id="IPR045335">
    <property type="entry name" value="FtsQ_C_sf"/>
</dbReference>
<dbReference type="HAMAP" id="MF_00911">
    <property type="entry name" value="FtsQ_subfam"/>
    <property type="match status" value="1"/>
</dbReference>
<dbReference type="EMBL" id="AP021881">
    <property type="protein sequence ID" value="BBP01953.1"/>
    <property type="molecule type" value="Genomic_DNA"/>
</dbReference>
<dbReference type="GO" id="GO:0032153">
    <property type="term" value="C:cell division site"/>
    <property type="evidence" value="ECO:0007669"/>
    <property type="project" value="UniProtKB-UniRule"/>
</dbReference>
<comment type="function">
    <text evidence="9">Essential cell division protein. May link together the upstream cell division proteins, which are predominantly cytoplasmic, with the downstream cell division proteins, which are predominantly periplasmic. May control correct divisome assembly.</text>
</comment>
<dbReference type="Gene3D" id="3.40.50.11690">
    <property type="entry name" value="Cell division protein FtsQ/DivIB"/>
    <property type="match status" value="1"/>
</dbReference>
<evidence type="ECO:0000313" key="12">
    <source>
        <dbReference type="Proteomes" id="UP000463939"/>
    </source>
</evidence>
<keyword evidence="4 9" id="KW-0132">Cell division</keyword>
<keyword evidence="3 9" id="KW-0997">Cell inner membrane</keyword>
<evidence type="ECO:0000256" key="6">
    <source>
        <dbReference type="ARBA" id="ARBA00022989"/>
    </source>
</evidence>
<dbReference type="PANTHER" id="PTHR35851">
    <property type="entry name" value="CELL DIVISION PROTEIN FTSQ"/>
    <property type="match status" value="1"/>
</dbReference>
<dbReference type="GO" id="GO:0043093">
    <property type="term" value="P:FtsZ-dependent cytokinesis"/>
    <property type="evidence" value="ECO:0007669"/>
    <property type="project" value="UniProtKB-UniRule"/>
</dbReference>
<name>A0A809SAF1_9PROT</name>
<evidence type="ECO:0000256" key="8">
    <source>
        <dbReference type="ARBA" id="ARBA00023306"/>
    </source>
</evidence>
<dbReference type="InterPro" id="IPR034746">
    <property type="entry name" value="POTRA"/>
</dbReference>
<evidence type="ECO:0000256" key="9">
    <source>
        <dbReference type="HAMAP-Rule" id="MF_00911"/>
    </source>
</evidence>
<organism evidence="11 12">
    <name type="scientific">Sulfuriferula nivalis</name>
    <dbReference type="NCBI Taxonomy" id="2675298"/>
    <lineage>
        <taxon>Bacteria</taxon>
        <taxon>Pseudomonadati</taxon>
        <taxon>Pseudomonadota</taxon>
        <taxon>Betaproteobacteria</taxon>
        <taxon>Nitrosomonadales</taxon>
        <taxon>Sulfuricellaceae</taxon>
        <taxon>Sulfuriferula</taxon>
    </lineage>
</organism>
<keyword evidence="12" id="KW-1185">Reference proteome</keyword>
<comment type="subunit">
    <text evidence="9">Part of a complex composed of FtsB, FtsL and FtsQ.</text>
</comment>
<dbReference type="AlphaFoldDB" id="A0A809SAF1"/>
<dbReference type="Pfam" id="PF08478">
    <property type="entry name" value="POTRA_1"/>
    <property type="match status" value="1"/>
</dbReference>
<evidence type="ECO:0000256" key="2">
    <source>
        <dbReference type="ARBA" id="ARBA00022475"/>
    </source>
</evidence>
<dbReference type="PROSITE" id="PS51779">
    <property type="entry name" value="POTRA"/>
    <property type="match status" value="1"/>
</dbReference>
<keyword evidence="7 9" id="KW-0472">Membrane</keyword>
<dbReference type="InterPro" id="IPR026579">
    <property type="entry name" value="FtsQ"/>
</dbReference>
<dbReference type="Pfam" id="PF03799">
    <property type="entry name" value="FtsQ_DivIB_C"/>
    <property type="match status" value="1"/>
</dbReference>
<keyword evidence="8 9" id="KW-0131">Cell cycle</keyword>
<evidence type="ECO:0000256" key="1">
    <source>
        <dbReference type="ARBA" id="ARBA00004370"/>
    </source>
</evidence>